<protein>
    <submittedName>
        <fullName evidence="1">Uncharacterized protein</fullName>
    </submittedName>
</protein>
<dbReference type="RefSeq" id="WP_115404774.1">
    <property type="nucleotide sequence ID" value="NZ_QPKV01000014.1"/>
</dbReference>
<dbReference type="AlphaFoldDB" id="A0A369PTQ5"/>
<evidence type="ECO:0000313" key="2">
    <source>
        <dbReference type="Proteomes" id="UP000253961"/>
    </source>
</evidence>
<reference evidence="1 2" key="1">
    <citation type="submission" date="2018-07" db="EMBL/GenBank/DDBJ databases">
        <title>Pedobacter sp. nov., isolated from soil.</title>
        <authorList>
            <person name="Zhou L.Y."/>
            <person name="Du Z.J."/>
        </authorList>
    </citation>
    <scope>NUCLEOTIDE SEQUENCE [LARGE SCALE GENOMIC DNA]</scope>
    <source>
        <strain evidence="1 2">JDX94</strain>
    </source>
</reference>
<accession>A0A369PTQ5</accession>
<organism evidence="1 2">
    <name type="scientific">Pedobacter chinensis</name>
    <dbReference type="NCBI Taxonomy" id="2282421"/>
    <lineage>
        <taxon>Bacteria</taxon>
        <taxon>Pseudomonadati</taxon>
        <taxon>Bacteroidota</taxon>
        <taxon>Sphingobacteriia</taxon>
        <taxon>Sphingobacteriales</taxon>
        <taxon>Sphingobacteriaceae</taxon>
        <taxon>Pedobacter</taxon>
    </lineage>
</organism>
<dbReference type="EMBL" id="QPKV01000014">
    <property type="protein sequence ID" value="RDC54347.1"/>
    <property type="molecule type" value="Genomic_DNA"/>
</dbReference>
<evidence type="ECO:0000313" key="1">
    <source>
        <dbReference type="EMBL" id="RDC54347.1"/>
    </source>
</evidence>
<dbReference type="OrthoDB" id="713555at2"/>
<proteinExistence type="predicted"/>
<comment type="caution">
    <text evidence="1">The sequence shown here is derived from an EMBL/GenBank/DDBJ whole genome shotgun (WGS) entry which is preliminary data.</text>
</comment>
<sequence length="106" mass="12719">MIIPEYFKQNLELDIVVFDEPVKVDYCFWWPQKKEDGKDPMFAHVEFRSNSVVISETGYRSHFFHTDYLKDTPYQSINEFVQELAEHFAKEMGYEPPVRGSQLRMF</sequence>
<gene>
    <name evidence="1" type="ORF">DU508_21740</name>
</gene>
<dbReference type="Proteomes" id="UP000253961">
    <property type="component" value="Unassembled WGS sequence"/>
</dbReference>
<name>A0A369PTQ5_9SPHI</name>
<keyword evidence="2" id="KW-1185">Reference proteome</keyword>